<evidence type="ECO:0000313" key="3">
    <source>
        <dbReference type="EMBL" id="PPK97406.1"/>
    </source>
</evidence>
<accession>A0A2S6ITM7</accession>
<evidence type="ECO:0000259" key="2">
    <source>
        <dbReference type="Pfam" id="PF01370"/>
    </source>
</evidence>
<gene>
    <name evidence="3" type="ORF">CLV92_104227</name>
</gene>
<protein>
    <submittedName>
        <fullName evidence="3">Nucleoside-diphosphate-sugar epimerase</fullName>
    </submittedName>
</protein>
<dbReference type="InterPro" id="IPR001509">
    <property type="entry name" value="Epimerase_deHydtase"/>
</dbReference>
<keyword evidence="4" id="KW-1185">Reference proteome</keyword>
<dbReference type="PANTHER" id="PTHR43245:SF55">
    <property type="entry name" value="NAD(P)-BINDING DOMAIN-CONTAINING PROTEIN"/>
    <property type="match status" value="1"/>
</dbReference>
<dbReference type="OrthoDB" id="9795501at2"/>
<dbReference type="AlphaFoldDB" id="A0A2S6ITM7"/>
<dbReference type="InterPro" id="IPR036291">
    <property type="entry name" value="NAD(P)-bd_dom_sf"/>
</dbReference>
<dbReference type="SUPFAM" id="SSF51735">
    <property type="entry name" value="NAD(P)-binding Rossmann-fold domains"/>
    <property type="match status" value="1"/>
</dbReference>
<comment type="caution">
    <text evidence="3">The sequence shown here is derived from an EMBL/GenBank/DDBJ whole genome shotgun (WGS) entry which is preliminary data.</text>
</comment>
<feature type="region of interest" description="Disordered" evidence="1">
    <location>
        <begin position="1"/>
        <end position="20"/>
    </location>
</feature>
<dbReference type="InterPro" id="IPR050177">
    <property type="entry name" value="Lipid_A_modif_metabolic_enz"/>
</dbReference>
<evidence type="ECO:0000313" key="4">
    <source>
        <dbReference type="Proteomes" id="UP000239485"/>
    </source>
</evidence>
<proteinExistence type="predicted"/>
<organism evidence="3 4">
    <name type="scientific">Kineococcus xinjiangensis</name>
    <dbReference type="NCBI Taxonomy" id="512762"/>
    <lineage>
        <taxon>Bacteria</taxon>
        <taxon>Bacillati</taxon>
        <taxon>Actinomycetota</taxon>
        <taxon>Actinomycetes</taxon>
        <taxon>Kineosporiales</taxon>
        <taxon>Kineosporiaceae</taxon>
        <taxon>Kineococcus</taxon>
    </lineage>
</organism>
<dbReference type="Proteomes" id="UP000239485">
    <property type="component" value="Unassembled WGS sequence"/>
</dbReference>
<reference evidence="3 4" key="1">
    <citation type="submission" date="2018-02" db="EMBL/GenBank/DDBJ databases">
        <title>Genomic Encyclopedia of Archaeal and Bacterial Type Strains, Phase II (KMG-II): from individual species to whole genera.</title>
        <authorList>
            <person name="Goeker M."/>
        </authorList>
    </citation>
    <scope>NUCLEOTIDE SEQUENCE [LARGE SCALE GENOMIC DNA]</scope>
    <source>
        <strain evidence="3 4">DSM 22857</strain>
    </source>
</reference>
<dbReference type="Gene3D" id="3.40.50.720">
    <property type="entry name" value="NAD(P)-binding Rossmann-like Domain"/>
    <property type="match status" value="1"/>
</dbReference>
<dbReference type="RefSeq" id="WP_104432212.1">
    <property type="nucleotide sequence ID" value="NZ_PTJD01000004.1"/>
</dbReference>
<sequence>MSIEPEQSGGAAPVAAPRPVVDGLPGPVRTVCVTGASGRVGGAVVADLLANGYRVRATDERDPGRDLGAPFLRADLTDFGQAVELLDGVDAVVHLANIPAPGLLPDSVTFADNTTMNYNVFTASARAGLERVVWASSETTLGLPFENPPDYVPVDEDHYPRPESAYALSKVASEIVAEQVSRWSGIPFVALRFSNVLTPEDYQHFPEVWRRPTLRRWNLWGYVDSRDAAAACRLGLEAPLDGAQSFIIAAADTVLDRPSLDALREEFPGVEVIEDVPGHQTLLSIDRARELLGYEPKHSWRDHVEPALRRS</sequence>
<feature type="domain" description="NAD-dependent epimerase/dehydratase" evidence="2">
    <location>
        <begin position="31"/>
        <end position="238"/>
    </location>
</feature>
<dbReference type="Pfam" id="PF01370">
    <property type="entry name" value="Epimerase"/>
    <property type="match status" value="1"/>
</dbReference>
<feature type="compositionally biased region" description="Low complexity" evidence="1">
    <location>
        <begin position="11"/>
        <end position="20"/>
    </location>
</feature>
<dbReference type="PANTHER" id="PTHR43245">
    <property type="entry name" value="BIFUNCTIONAL POLYMYXIN RESISTANCE PROTEIN ARNA"/>
    <property type="match status" value="1"/>
</dbReference>
<evidence type="ECO:0000256" key="1">
    <source>
        <dbReference type="SAM" id="MobiDB-lite"/>
    </source>
</evidence>
<name>A0A2S6ITM7_9ACTN</name>
<dbReference type="EMBL" id="PTJD01000004">
    <property type="protein sequence ID" value="PPK97406.1"/>
    <property type="molecule type" value="Genomic_DNA"/>
</dbReference>